<organism evidence="2">
    <name type="scientific">marine sediment metagenome</name>
    <dbReference type="NCBI Taxonomy" id="412755"/>
    <lineage>
        <taxon>unclassified sequences</taxon>
        <taxon>metagenomes</taxon>
        <taxon>ecological metagenomes</taxon>
    </lineage>
</organism>
<dbReference type="AlphaFoldDB" id="A0A0F9IT31"/>
<gene>
    <name evidence="2" type="ORF">LCGC14_1541150</name>
</gene>
<reference evidence="2" key="1">
    <citation type="journal article" date="2015" name="Nature">
        <title>Complex archaea that bridge the gap between prokaryotes and eukaryotes.</title>
        <authorList>
            <person name="Spang A."/>
            <person name="Saw J.H."/>
            <person name="Jorgensen S.L."/>
            <person name="Zaremba-Niedzwiedzka K."/>
            <person name="Martijn J."/>
            <person name="Lind A.E."/>
            <person name="van Eijk R."/>
            <person name="Schleper C."/>
            <person name="Guy L."/>
            <person name="Ettema T.J."/>
        </authorList>
    </citation>
    <scope>NUCLEOTIDE SEQUENCE</scope>
</reference>
<name>A0A0F9IT31_9ZZZZ</name>
<proteinExistence type="predicted"/>
<sequence length="461" mass="52716">MPLMYTDRSRYEIGVGRCPMLRYLQYHAGPTGYGFRRTAASLPLVTGTGLHDGLAPLLTHVMLNDTLPDEDLIRQVIADQAATYRTQVERRSLADVGEIDPVYLAHLIDEQTSLITGLIWAFALDLLPQLHAENKIISVEVEEALVLDCTCGIGDRTGTFADHEAKECNGIGVQGRGDFLTENRQSGMVSYDEFKTTGRLGQQFETQWETKLQFALGMLGSEARLGKTIYEHLVIGLYKGRRTRSKDPSTGEYTGPKFQDSVFCYGWYREAEPPLQPEEWKFQYDWIDELGKKHKLGKKYQRRPVWEYQVPANFPGTPSEYWVRAMPREIRTKSLLVLGPYNRQDAIIDALPAELIGEETRWIDILSALAGIAHGMGVGYWTTPMFQEALSRRVPRSWECRRYGAEYKCEMEAICFRHAGWEDPFRDHRYELRRPHHAQELAQMTERGLTPPEDLAVEESE</sequence>
<feature type="region of interest" description="Disordered" evidence="1">
    <location>
        <begin position="441"/>
        <end position="461"/>
    </location>
</feature>
<evidence type="ECO:0000256" key="1">
    <source>
        <dbReference type="SAM" id="MobiDB-lite"/>
    </source>
</evidence>
<evidence type="ECO:0000313" key="2">
    <source>
        <dbReference type="EMBL" id="KKM60503.1"/>
    </source>
</evidence>
<protein>
    <recommendedName>
        <fullName evidence="3">PD-(D/E)XK endonuclease-like domain-containing protein</fullName>
    </recommendedName>
</protein>
<evidence type="ECO:0008006" key="3">
    <source>
        <dbReference type="Google" id="ProtNLM"/>
    </source>
</evidence>
<comment type="caution">
    <text evidence="2">The sequence shown here is derived from an EMBL/GenBank/DDBJ whole genome shotgun (WGS) entry which is preliminary data.</text>
</comment>
<accession>A0A0F9IT31</accession>
<dbReference type="EMBL" id="LAZR01011667">
    <property type="protein sequence ID" value="KKM60503.1"/>
    <property type="molecule type" value="Genomic_DNA"/>
</dbReference>